<dbReference type="AlphaFoldDB" id="A0AAU7DTY9"/>
<feature type="coiled-coil region" evidence="1">
    <location>
        <begin position="125"/>
        <end position="152"/>
    </location>
</feature>
<dbReference type="InterPro" id="IPR056003">
    <property type="entry name" value="CT398_CC_hairpin"/>
</dbReference>
<dbReference type="PANTHER" id="PTHR39082:SF1">
    <property type="entry name" value="SCAVENGER RECEPTOR CLASS A MEMBER 3"/>
    <property type="match status" value="1"/>
</dbReference>
<proteinExistence type="predicted"/>
<feature type="domain" description="CT398-like coiled coil hairpin" evidence="3">
    <location>
        <begin position="15"/>
        <end position="194"/>
    </location>
</feature>
<dbReference type="PANTHER" id="PTHR39082">
    <property type="entry name" value="PHOSPHOLIPASE C-BETA-2-RELATED"/>
    <property type="match status" value="1"/>
</dbReference>
<gene>
    <name evidence="4" type="ORF">V5R04_08110</name>
</gene>
<dbReference type="InterPro" id="IPR052376">
    <property type="entry name" value="Oxidative_Scav/Glycosyltrans"/>
</dbReference>
<sequence>MANAPVADQLQLLDVQGLDTKLAQLAHQRKNTPGLARVAEVKSQIADLSGALTASRTAASDLTRELTKAEQDVEQVVTRTARNQERLDSGAVSPRDAQALLAEIESLNNRQGILEEIQLGFMERLEAHKDTLDKLEAANSGMEDALTAAEAELAQELAVIDAEGKRVLAERNVMVSTLDEGLVKLYERIRSSQGGVGAAALYGNKCQGCRLEINPIELEQIRDSAADKIVRCEECSRILVRVPEAKSPLADA</sequence>
<accession>A0AAU7DTY9</accession>
<organism evidence="4">
    <name type="scientific">Jonesiaceae bacterium BS-20</name>
    <dbReference type="NCBI Taxonomy" id="3120821"/>
    <lineage>
        <taxon>Bacteria</taxon>
        <taxon>Bacillati</taxon>
        <taxon>Actinomycetota</taxon>
        <taxon>Actinomycetes</taxon>
        <taxon>Micrococcales</taxon>
        <taxon>Jonesiaceae</taxon>
    </lineage>
</organism>
<evidence type="ECO:0000313" key="4">
    <source>
        <dbReference type="EMBL" id="XBH20221.1"/>
    </source>
</evidence>
<evidence type="ECO:0000259" key="3">
    <source>
        <dbReference type="Pfam" id="PF24481"/>
    </source>
</evidence>
<evidence type="ECO:0000259" key="2">
    <source>
        <dbReference type="Pfam" id="PF02591"/>
    </source>
</evidence>
<feature type="coiled-coil region" evidence="1">
    <location>
        <begin position="52"/>
        <end position="79"/>
    </location>
</feature>
<evidence type="ECO:0000256" key="1">
    <source>
        <dbReference type="SAM" id="Coils"/>
    </source>
</evidence>
<name>A0AAU7DTY9_9MICO</name>
<protein>
    <submittedName>
        <fullName evidence="4">C4-type zinc ribbon domain-containing protein</fullName>
    </submittedName>
</protein>
<dbReference type="Gene3D" id="1.10.287.1490">
    <property type="match status" value="1"/>
</dbReference>
<feature type="domain" description="C4-type zinc ribbon" evidence="2">
    <location>
        <begin position="205"/>
        <end position="239"/>
    </location>
</feature>
<dbReference type="Pfam" id="PF02591">
    <property type="entry name" value="Zn_ribbon_9"/>
    <property type="match status" value="1"/>
</dbReference>
<dbReference type="InterPro" id="IPR003743">
    <property type="entry name" value="Zf-RING_7"/>
</dbReference>
<dbReference type="Pfam" id="PF24481">
    <property type="entry name" value="CT398_CC"/>
    <property type="match status" value="1"/>
</dbReference>
<reference evidence="4" key="1">
    <citation type="submission" date="2024-02" db="EMBL/GenBank/DDBJ databases">
        <title>Tomenella chthoni gen. nov. sp. nov., a member of the family Jonesiaceae isolated from bat guano.</title>
        <authorList>
            <person name="Miller S.L."/>
            <person name="King J."/>
            <person name="Sankaranarayanan K."/>
            <person name="Lawson P.A."/>
        </authorList>
    </citation>
    <scope>NUCLEOTIDE SEQUENCE</scope>
    <source>
        <strain evidence="4">BS-20</strain>
    </source>
</reference>
<dbReference type="EMBL" id="CP146203">
    <property type="protein sequence ID" value="XBH20221.1"/>
    <property type="molecule type" value="Genomic_DNA"/>
</dbReference>
<keyword evidence="1" id="KW-0175">Coiled coil</keyword>